<dbReference type="Proteomes" id="UP000712600">
    <property type="component" value="Unassembled WGS sequence"/>
</dbReference>
<proteinExistence type="predicted"/>
<evidence type="ECO:0000313" key="2">
    <source>
        <dbReference type="Proteomes" id="UP000712600"/>
    </source>
</evidence>
<comment type="caution">
    <text evidence="1">The sequence shown here is derived from an EMBL/GenBank/DDBJ whole genome shotgun (WGS) entry which is preliminary data.</text>
</comment>
<evidence type="ECO:0000313" key="1">
    <source>
        <dbReference type="EMBL" id="KAF3572993.1"/>
    </source>
</evidence>
<sequence>MYMSKASHLVVPKHQRPPIGTEEAVGFHKIVKRIHYPVKIVVPCAVFQAKTHIPPDRSMQFSSYNEMVSRNPECGPGASHSHLQSFEHYLLLR</sequence>
<dbReference type="EMBL" id="QGKX02000095">
    <property type="protein sequence ID" value="KAF3572993.1"/>
    <property type="molecule type" value="Genomic_DNA"/>
</dbReference>
<organism evidence="1 2">
    <name type="scientific">Brassica cretica</name>
    <name type="common">Mustard</name>
    <dbReference type="NCBI Taxonomy" id="69181"/>
    <lineage>
        <taxon>Eukaryota</taxon>
        <taxon>Viridiplantae</taxon>
        <taxon>Streptophyta</taxon>
        <taxon>Embryophyta</taxon>
        <taxon>Tracheophyta</taxon>
        <taxon>Spermatophyta</taxon>
        <taxon>Magnoliopsida</taxon>
        <taxon>eudicotyledons</taxon>
        <taxon>Gunneridae</taxon>
        <taxon>Pentapetalae</taxon>
        <taxon>rosids</taxon>
        <taxon>malvids</taxon>
        <taxon>Brassicales</taxon>
        <taxon>Brassicaceae</taxon>
        <taxon>Brassiceae</taxon>
        <taxon>Brassica</taxon>
    </lineage>
</organism>
<name>A0A8S9RJA2_BRACR</name>
<dbReference type="AlphaFoldDB" id="A0A8S9RJA2"/>
<gene>
    <name evidence="1" type="ORF">F2Q69_00058755</name>
</gene>
<protein>
    <submittedName>
        <fullName evidence="1">Uncharacterized protein</fullName>
    </submittedName>
</protein>
<accession>A0A8S9RJA2</accession>
<reference evidence="1" key="1">
    <citation type="submission" date="2019-12" db="EMBL/GenBank/DDBJ databases">
        <title>Genome sequencing and annotation of Brassica cretica.</title>
        <authorList>
            <person name="Studholme D.J."/>
            <person name="Sarris P."/>
        </authorList>
    </citation>
    <scope>NUCLEOTIDE SEQUENCE</scope>
    <source>
        <strain evidence="1">PFS-109/04</strain>
        <tissue evidence="1">Leaf</tissue>
    </source>
</reference>